<dbReference type="GO" id="GO:0005737">
    <property type="term" value="C:cytoplasm"/>
    <property type="evidence" value="ECO:0007669"/>
    <property type="project" value="UniProtKB-SubCell"/>
</dbReference>
<comment type="function">
    <text evidence="5">One of the proteins required for the normal export of preproteins out of the cell cytoplasm. It is a molecular chaperone that binds to a subset of precursor proteins, maintaining them in a translocation-competent state. It also specifically binds to its receptor SecA.</text>
</comment>
<accession>A0A5Q2QFU2</accession>
<dbReference type="HAMAP" id="MF_00821">
    <property type="entry name" value="SecB"/>
    <property type="match status" value="1"/>
</dbReference>
<keyword evidence="5" id="KW-0143">Chaperone</keyword>
<dbReference type="NCBIfam" id="NF004393">
    <property type="entry name" value="PRK05751.1-4"/>
    <property type="match status" value="1"/>
</dbReference>
<dbReference type="Proteomes" id="UP000388235">
    <property type="component" value="Chromosome"/>
</dbReference>
<keyword evidence="7" id="KW-1185">Reference proteome</keyword>
<evidence type="ECO:0000313" key="7">
    <source>
        <dbReference type="Proteomes" id="UP000388235"/>
    </source>
</evidence>
<dbReference type="GO" id="GO:0015031">
    <property type="term" value="P:protein transport"/>
    <property type="evidence" value="ECO:0007669"/>
    <property type="project" value="UniProtKB-UniRule"/>
</dbReference>
<dbReference type="Pfam" id="PF02556">
    <property type="entry name" value="SecB"/>
    <property type="match status" value="1"/>
</dbReference>
<keyword evidence="4 5" id="KW-0811">Translocation</keyword>
<comment type="subcellular location">
    <subcellularLocation>
        <location evidence="5">Cytoplasm</location>
    </subcellularLocation>
</comment>
<reference evidence="6 7" key="1">
    <citation type="submission" date="2019-11" db="EMBL/GenBank/DDBJ databases">
        <authorList>
            <person name="Khan S.A."/>
            <person name="Jeon C.O."/>
            <person name="Chun B.H."/>
        </authorList>
    </citation>
    <scope>NUCLEOTIDE SEQUENCE [LARGE SCALE GENOMIC DNA]</scope>
    <source>
        <strain evidence="6 7">IMCC 1097</strain>
    </source>
</reference>
<dbReference type="GO" id="GO:0006457">
    <property type="term" value="P:protein folding"/>
    <property type="evidence" value="ECO:0007669"/>
    <property type="project" value="UniProtKB-UniRule"/>
</dbReference>
<evidence type="ECO:0000256" key="4">
    <source>
        <dbReference type="ARBA" id="ARBA00023010"/>
    </source>
</evidence>
<dbReference type="PANTHER" id="PTHR36918:SF1">
    <property type="entry name" value="PROTEIN-EXPORT PROTEIN SECB"/>
    <property type="match status" value="1"/>
</dbReference>
<protein>
    <recommendedName>
        <fullName evidence="5">Protein-export protein SecB</fullName>
    </recommendedName>
</protein>
<dbReference type="NCBIfam" id="TIGR00809">
    <property type="entry name" value="secB"/>
    <property type="match status" value="1"/>
</dbReference>
<dbReference type="OrthoDB" id="9795145at2"/>
<sequence length="148" mass="16345">MSDPRFNIVRIYLKDLSFESPKAPEIFDAGFQPKLGLEMDSTSRQIKEGLYEVVLKMTVTVKNEEDVAFLAEIEQAGAFVAENIEPEQLERILGAVCPNILYPYAREAIDSVALKGTFPAPMLAPINFDAWYDQKVAAAAEAASATKN</sequence>
<evidence type="ECO:0000256" key="2">
    <source>
        <dbReference type="ARBA" id="ARBA00022448"/>
    </source>
</evidence>
<dbReference type="InterPro" id="IPR003708">
    <property type="entry name" value="SecB"/>
</dbReference>
<organism evidence="6 7">
    <name type="scientific">Litorivicinus lipolyticus</name>
    <dbReference type="NCBI Taxonomy" id="418701"/>
    <lineage>
        <taxon>Bacteria</taxon>
        <taxon>Pseudomonadati</taxon>
        <taxon>Pseudomonadota</taxon>
        <taxon>Gammaproteobacteria</taxon>
        <taxon>Oceanospirillales</taxon>
        <taxon>Litorivicinaceae</taxon>
        <taxon>Litorivicinus</taxon>
    </lineage>
</organism>
<dbReference type="GO" id="GO:0051262">
    <property type="term" value="P:protein tetramerization"/>
    <property type="evidence" value="ECO:0007669"/>
    <property type="project" value="InterPro"/>
</dbReference>
<evidence type="ECO:0000256" key="3">
    <source>
        <dbReference type="ARBA" id="ARBA00022927"/>
    </source>
</evidence>
<gene>
    <name evidence="5 6" type="primary">secB</name>
    <name evidence="6" type="ORF">GH975_11860</name>
</gene>
<dbReference type="Gene3D" id="3.10.420.10">
    <property type="entry name" value="SecB-like"/>
    <property type="match status" value="1"/>
</dbReference>
<dbReference type="EMBL" id="CP045871">
    <property type="protein sequence ID" value="QGG81222.1"/>
    <property type="molecule type" value="Genomic_DNA"/>
</dbReference>
<keyword evidence="3 5" id="KW-0653">Protein transport</keyword>
<dbReference type="PANTHER" id="PTHR36918">
    <property type="match status" value="1"/>
</dbReference>
<dbReference type="SUPFAM" id="SSF54611">
    <property type="entry name" value="SecB-like"/>
    <property type="match status" value="1"/>
</dbReference>
<dbReference type="AlphaFoldDB" id="A0A5Q2QFU2"/>
<evidence type="ECO:0000313" key="6">
    <source>
        <dbReference type="EMBL" id="QGG81222.1"/>
    </source>
</evidence>
<dbReference type="RefSeq" id="WP_153714725.1">
    <property type="nucleotide sequence ID" value="NZ_CP045871.1"/>
</dbReference>
<comment type="similarity">
    <text evidence="1 5">Belongs to the SecB family.</text>
</comment>
<dbReference type="InterPro" id="IPR035958">
    <property type="entry name" value="SecB-like_sf"/>
</dbReference>
<proteinExistence type="inferred from homology"/>
<evidence type="ECO:0000256" key="5">
    <source>
        <dbReference type="HAMAP-Rule" id="MF_00821"/>
    </source>
</evidence>
<dbReference type="PRINTS" id="PR01594">
    <property type="entry name" value="SECBCHAPRONE"/>
</dbReference>
<evidence type="ECO:0000256" key="1">
    <source>
        <dbReference type="ARBA" id="ARBA00009990"/>
    </source>
</evidence>
<name>A0A5Q2QFU2_9GAMM</name>
<dbReference type="KEGG" id="llp:GH975_11860"/>
<comment type="subunit">
    <text evidence="5">Homotetramer, a dimer of dimers. One homotetramer interacts with 1 SecA dimer.</text>
</comment>
<dbReference type="GO" id="GO:0051082">
    <property type="term" value="F:unfolded protein binding"/>
    <property type="evidence" value="ECO:0007669"/>
    <property type="project" value="InterPro"/>
</dbReference>
<keyword evidence="5" id="KW-0963">Cytoplasm</keyword>
<keyword evidence="2 5" id="KW-0813">Transport</keyword>